<dbReference type="GO" id="GO:0004663">
    <property type="term" value="F:Rab geranylgeranyltransferase activity"/>
    <property type="evidence" value="ECO:0007669"/>
    <property type="project" value="UniProtKB-UniRule"/>
</dbReference>
<name>A0AA91PXZ2_CLALS</name>
<sequence>MQHGIKRVSLSEAARKAKIEKDKAKIAHYRRLTKQVLQEKKSKVYTVETLGHTTELLALNPEFNAVWNFRRHILVSLFEEGGIDVDQAINDDLRMVMAQLKLYPKCYWIWNHRTWCLQKLESLGKANWTFELGIVSKLLEADSRNFHGWHYRRYVVQQIESKAVKEAKTPSDKALSTLKIDLDEFRYTTQKIKKNISNFSAWHNRSKLIPKIFSLIAEDPERKTLEHDYREELALFSSPHHLLLKELEMVKTGMYMDPEDTSVWLYMKWLLSETFFVDDLKATNSEAYRDILHRMLADVEELNGLEKDDSPTNADNVWCLKLRIFIKSLINDDEGRGEFLDSEIIDSLNRLIELDPLRKGHYLDQISGEAPVIC</sequence>
<evidence type="ECO:0000256" key="4">
    <source>
        <dbReference type="ARBA" id="ARBA00022737"/>
    </source>
</evidence>
<proteinExistence type="inferred from homology"/>
<dbReference type="SUPFAM" id="SSF48439">
    <property type="entry name" value="Protein prenylyltransferase"/>
    <property type="match status" value="1"/>
</dbReference>
<organism evidence="7 8">
    <name type="scientific">Clavispora lusitaniae</name>
    <name type="common">Candida lusitaniae</name>
    <dbReference type="NCBI Taxonomy" id="36911"/>
    <lineage>
        <taxon>Eukaryota</taxon>
        <taxon>Fungi</taxon>
        <taxon>Dikarya</taxon>
        <taxon>Ascomycota</taxon>
        <taxon>Saccharomycotina</taxon>
        <taxon>Pichiomycetes</taxon>
        <taxon>Metschnikowiaceae</taxon>
        <taxon>Clavispora</taxon>
    </lineage>
</organism>
<comment type="catalytic activity">
    <reaction evidence="5 6">
        <text>geranylgeranyl diphosphate + L-cysteinyl-[protein] = S-geranylgeranyl-L-cysteinyl-[protein] + diphosphate</text>
        <dbReference type="Rhea" id="RHEA:21240"/>
        <dbReference type="Rhea" id="RHEA-COMP:10131"/>
        <dbReference type="Rhea" id="RHEA-COMP:11537"/>
        <dbReference type="ChEBI" id="CHEBI:29950"/>
        <dbReference type="ChEBI" id="CHEBI:33019"/>
        <dbReference type="ChEBI" id="CHEBI:57533"/>
        <dbReference type="ChEBI" id="CHEBI:86021"/>
        <dbReference type="EC" id="2.5.1.60"/>
    </reaction>
</comment>
<dbReference type="InterPro" id="IPR002088">
    <property type="entry name" value="Prenyl_trans_a"/>
</dbReference>
<comment type="similarity">
    <text evidence="1 6">Belongs to the protein prenyltransferase subunit alpha family.</text>
</comment>
<evidence type="ECO:0000256" key="3">
    <source>
        <dbReference type="ARBA" id="ARBA00022679"/>
    </source>
</evidence>
<gene>
    <name evidence="7" type="ORF">A9F13_12g01914</name>
</gene>
<dbReference type="AlphaFoldDB" id="A0AA91PXZ2"/>
<dbReference type="Pfam" id="PF01239">
    <property type="entry name" value="PPTA"/>
    <property type="match status" value="4"/>
</dbReference>
<evidence type="ECO:0000256" key="2">
    <source>
        <dbReference type="ARBA" id="ARBA00022602"/>
    </source>
</evidence>
<dbReference type="Gene3D" id="1.25.40.120">
    <property type="entry name" value="Protein prenylyltransferase"/>
    <property type="match status" value="1"/>
</dbReference>
<dbReference type="KEGG" id="clus:A9F13_12g01914"/>
<dbReference type="PANTHER" id="PTHR11129">
    <property type="entry name" value="PROTEIN FARNESYLTRANSFERASE ALPHA SUBUNIT/RAB GERANYLGERANYL TRANSFERASE ALPHA SUBUNIT"/>
    <property type="match status" value="1"/>
</dbReference>
<dbReference type="EMBL" id="LYUB02000012">
    <property type="protein sequence ID" value="OVF07644.1"/>
    <property type="molecule type" value="Genomic_DNA"/>
</dbReference>
<dbReference type="PROSITE" id="PS51147">
    <property type="entry name" value="PFTA"/>
    <property type="match status" value="3"/>
</dbReference>
<dbReference type="GO" id="GO:0005968">
    <property type="term" value="C:Rab-protein geranylgeranyltransferase complex"/>
    <property type="evidence" value="ECO:0007669"/>
    <property type="project" value="TreeGrafter"/>
</dbReference>
<protein>
    <recommendedName>
        <fullName evidence="6">Geranylgeranyl transferase type-2 subunit alpha</fullName>
        <ecNumber evidence="6">2.5.1.60</ecNumber>
    </recommendedName>
    <alternativeName>
        <fullName evidence="6">Geranylgeranyl transferase type II subunit alpha</fullName>
    </alternativeName>
</protein>
<comment type="function">
    <text evidence="6">Catalyzes the transfer of a geranyl-geranyl moiety from geranyl-geranyl pyrophosphate to cysteines occuring in specific C-terminal amino acid sequences.</text>
</comment>
<dbReference type="Proteomes" id="UP000195602">
    <property type="component" value="Unassembled WGS sequence"/>
</dbReference>
<comment type="caution">
    <text evidence="7">The sequence shown here is derived from an EMBL/GenBank/DDBJ whole genome shotgun (WGS) entry which is preliminary data.</text>
</comment>
<keyword evidence="4" id="KW-0677">Repeat</keyword>
<evidence type="ECO:0000256" key="5">
    <source>
        <dbReference type="ARBA" id="ARBA00047658"/>
    </source>
</evidence>
<dbReference type="EC" id="2.5.1.60" evidence="6"/>
<evidence type="ECO:0000313" key="7">
    <source>
        <dbReference type="EMBL" id="OVF07644.1"/>
    </source>
</evidence>
<dbReference type="PANTHER" id="PTHR11129:SF2">
    <property type="entry name" value="GERANYLGERANYL TRANSFERASE TYPE-2 SUBUNIT ALPHA"/>
    <property type="match status" value="1"/>
</dbReference>
<dbReference type="GO" id="GO:0097354">
    <property type="term" value="P:prenylation"/>
    <property type="evidence" value="ECO:0007669"/>
    <property type="project" value="UniProtKB-UniRule"/>
</dbReference>
<keyword evidence="3 6" id="KW-0808">Transferase</keyword>
<evidence type="ECO:0000256" key="1">
    <source>
        <dbReference type="ARBA" id="ARBA00006734"/>
    </source>
</evidence>
<accession>A0AA91PXZ2</accession>
<evidence type="ECO:0000313" key="8">
    <source>
        <dbReference type="Proteomes" id="UP000195602"/>
    </source>
</evidence>
<reference evidence="7 8" key="1">
    <citation type="submission" date="2017-04" db="EMBL/GenBank/DDBJ databases">
        <title>Draft genome of the yeast Clavispora lusitaniae type strain CBS 6936.</title>
        <authorList>
            <person name="Durrens P."/>
            <person name="Klopp C."/>
            <person name="Biteau N."/>
            <person name="Fitton-Ouhabi V."/>
            <person name="Dementhon K."/>
            <person name="Accoceberry I."/>
            <person name="Sherman D.J."/>
            <person name="Noel T."/>
        </authorList>
    </citation>
    <scope>NUCLEOTIDE SEQUENCE [LARGE SCALE GENOMIC DNA]</scope>
    <source>
        <strain evidence="7 8">CBS 6936</strain>
    </source>
</reference>
<evidence type="ECO:0000256" key="6">
    <source>
        <dbReference type="RuleBase" id="RU367120"/>
    </source>
</evidence>
<keyword evidence="2 6" id="KW-0637">Prenyltransferase</keyword>